<evidence type="ECO:0000313" key="3">
    <source>
        <dbReference type="Proteomes" id="UP000033140"/>
    </source>
</evidence>
<dbReference type="OMA" id="ERDGWHA"/>
<sequence length="334" mass="36075">MDYHLDSSLIYDDDGGESRYSDEEAGYTYDERYYRSDSPQGMSLGMEMGMGGLGGGMSLGDELAKAMEVDSGLGGSAGEQEMRESYEGDGYGDPADDSDDPALPLQSLDARIAELQAVIEETFAPTQHEGTYDELGETITVQEDAIQSLIVGLQARLGDQSAVENGASRLITVHAALTSSLTHKSRQLGDLKLALPLTPSPPLPDIAEDDSPPPPPSLQSLLDTLQSLIPPPSLASLDALHTLTTSLTYTLSSLSDSIQEIKQTEALAGRKLKVVRGLVEEWQLELAGVERSREWISSERNRWKTGGVVGKELSNVIGGFEEALRGMEKRIEAW</sequence>
<dbReference type="OrthoDB" id="5427526at2759"/>
<comment type="caution">
    <text evidence="2">The sequence shown here is derived from an EMBL/GenBank/DDBJ whole genome shotgun (WGS) entry which is preliminary data.</text>
</comment>
<dbReference type="RefSeq" id="XP_019022440.1">
    <property type="nucleotide sequence ID" value="XM_019171658.1"/>
</dbReference>
<feature type="region of interest" description="Disordered" evidence="1">
    <location>
        <begin position="72"/>
        <end position="102"/>
    </location>
</feature>
<protein>
    <submittedName>
        <fullName evidence="2">Uncharacterized protein</fullName>
    </submittedName>
</protein>
<accession>A0A0E9NPP4</accession>
<proteinExistence type="predicted"/>
<gene>
    <name evidence="2" type="ORF">G7K_5744-t1</name>
</gene>
<dbReference type="AlphaFoldDB" id="A0A0E9NPP4"/>
<name>A0A0E9NPP4_SAICN</name>
<dbReference type="EMBL" id="BACD03000050">
    <property type="protein sequence ID" value="GAO51651.1"/>
    <property type="molecule type" value="Genomic_DNA"/>
</dbReference>
<reference evidence="2 3" key="1">
    <citation type="journal article" date="2011" name="J. Gen. Appl. Microbiol.">
        <title>Draft genome sequencing of the enigmatic yeast Saitoella complicata.</title>
        <authorList>
            <person name="Nishida H."/>
            <person name="Hamamoto M."/>
            <person name="Sugiyama J."/>
        </authorList>
    </citation>
    <scope>NUCLEOTIDE SEQUENCE [LARGE SCALE GENOMIC DNA]</scope>
    <source>
        <strain evidence="2 3">NRRL Y-17804</strain>
    </source>
</reference>
<reference evidence="2 3" key="3">
    <citation type="journal article" date="2015" name="Genome Announc.">
        <title>Draft Genome Sequence of the Archiascomycetous Yeast Saitoella complicata.</title>
        <authorList>
            <person name="Yamauchi K."/>
            <person name="Kondo S."/>
            <person name="Hamamoto M."/>
            <person name="Takahashi Y."/>
            <person name="Ogura Y."/>
            <person name="Hayashi T."/>
            <person name="Nishida H."/>
        </authorList>
    </citation>
    <scope>NUCLEOTIDE SEQUENCE [LARGE SCALE GENOMIC DNA]</scope>
    <source>
        <strain evidence="2 3">NRRL Y-17804</strain>
    </source>
</reference>
<evidence type="ECO:0000313" key="2">
    <source>
        <dbReference type="EMBL" id="GAO51651.1"/>
    </source>
</evidence>
<reference evidence="2 3" key="2">
    <citation type="journal article" date="2014" name="J. Gen. Appl. Microbiol.">
        <title>The early diverging ascomycetous budding yeast Saitoella complicata has three histone deacetylases belonging to the Clr6, Hos2, and Rpd3 lineages.</title>
        <authorList>
            <person name="Nishida H."/>
            <person name="Matsumoto T."/>
            <person name="Kondo S."/>
            <person name="Hamamoto M."/>
            <person name="Yoshikawa H."/>
        </authorList>
    </citation>
    <scope>NUCLEOTIDE SEQUENCE [LARGE SCALE GENOMIC DNA]</scope>
    <source>
        <strain evidence="2 3">NRRL Y-17804</strain>
    </source>
</reference>
<feature type="region of interest" description="Disordered" evidence="1">
    <location>
        <begin position="1"/>
        <end position="26"/>
    </location>
</feature>
<evidence type="ECO:0000256" key="1">
    <source>
        <dbReference type="SAM" id="MobiDB-lite"/>
    </source>
</evidence>
<organism evidence="2 3">
    <name type="scientific">Saitoella complicata (strain BCRC 22490 / CBS 7301 / JCM 7358 / NBRC 10748 / NRRL Y-17804)</name>
    <dbReference type="NCBI Taxonomy" id="698492"/>
    <lineage>
        <taxon>Eukaryota</taxon>
        <taxon>Fungi</taxon>
        <taxon>Dikarya</taxon>
        <taxon>Ascomycota</taxon>
        <taxon>Taphrinomycotina</taxon>
        <taxon>Taphrinomycotina incertae sedis</taxon>
        <taxon>Saitoella</taxon>
    </lineage>
</organism>
<feature type="region of interest" description="Disordered" evidence="1">
    <location>
        <begin position="199"/>
        <end position="219"/>
    </location>
</feature>
<dbReference type="Proteomes" id="UP000033140">
    <property type="component" value="Unassembled WGS sequence"/>
</dbReference>
<keyword evidence="3" id="KW-1185">Reference proteome</keyword>